<dbReference type="PANTHER" id="PTHR34202">
    <property type="entry name" value="UPF0548 PROTEIN"/>
    <property type="match status" value="1"/>
</dbReference>
<dbReference type="Pfam" id="PF09348">
    <property type="entry name" value="DUF1990"/>
    <property type="match status" value="1"/>
</dbReference>
<comment type="caution">
    <text evidence="2">The sequence shown here is derived from an EMBL/GenBank/DDBJ whole genome shotgun (WGS) entry which is preliminary data.</text>
</comment>
<sequence length="164" mass="17709">MQDLTYSTPGMTAGDEPAPLGFRVLRVRTALGAGTFDRAAEALFRWRMHRGTPLLRLSATAEEAAPGVRVSLRLGPVRAPCEVVWAVRESNRAGFGYGTLPGHPECGEEAFILERRPDGSVDFTVLAVSRPSAWYLKAAGPCGRAAQRVVAGRYGATLRRLARS</sequence>
<dbReference type="EMBL" id="JAZEWV010000013">
    <property type="protein sequence ID" value="MEE4543926.1"/>
    <property type="molecule type" value="Genomic_DNA"/>
</dbReference>
<evidence type="ECO:0000259" key="1">
    <source>
        <dbReference type="Pfam" id="PF09348"/>
    </source>
</evidence>
<dbReference type="PANTHER" id="PTHR34202:SF1">
    <property type="entry name" value="UPF0548 PROTEIN"/>
    <property type="match status" value="1"/>
</dbReference>
<dbReference type="RefSeq" id="WP_330796752.1">
    <property type="nucleotide sequence ID" value="NZ_JAZEWV010000013.1"/>
</dbReference>
<dbReference type="InterPro" id="IPR018960">
    <property type="entry name" value="DUF1990"/>
</dbReference>
<protein>
    <submittedName>
        <fullName evidence="2">DUF1990 domain-containing protein</fullName>
    </submittedName>
</protein>
<dbReference type="InterPro" id="IPR014457">
    <property type="entry name" value="UCP010260"/>
</dbReference>
<evidence type="ECO:0000313" key="3">
    <source>
        <dbReference type="Proteomes" id="UP001344658"/>
    </source>
</evidence>
<reference evidence="2 3" key="1">
    <citation type="submission" date="2023-12" db="EMBL/GenBank/DDBJ databases">
        <title>Streptomyces sp. V4-01.</title>
        <authorList>
            <person name="Somphong A."/>
            <person name="Phongsopitanun W."/>
        </authorList>
    </citation>
    <scope>NUCLEOTIDE SEQUENCE [LARGE SCALE GENOMIC DNA]</scope>
    <source>
        <strain evidence="2 3">V4-01</strain>
    </source>
</reference>
<gene>
    <name evidence="2" type="ORF">V2S66_18345</name>
</gene>
<dbReference type="PIRSF" id="PIRSF010260">
    <property type="entry name" value="UCP010260"/>
    <property type="match status" value="1"/>
</dbReference>
<proteinExistence type="predicted"/>
<feature type="domain" description="DUF1990" evidence="1">
    <location>
        <begin position="5"/>
        <end position="156"/>
    </location>
</feature>
<organism evidence="2 3">
    <name type="scientific">Actinacidiphila polyblastidii</name>
    <dbReference type="NCBI Taxonomy" id="3110430"/>
    <lineage>
        <taxon>Bacteria</taxon>
        <taxon>Bacillati</taxon>
        <taxon>Actinomycetota</taxon>
        <taxon>Actinomycetes</taxon>
        <taxon>Kitasatosporales</taxon>
        <taxon>Streptomycetaceae</taxon>
        <taxon>Actinacidiphila</taxon>
    </lineage>
</organism>
<evidence type="ECO:0000313" key="2">
    <source>
        <dbReference type="EMBL" id="MEE4543926.1"/>
    </source>
</evidence>
<dbReference type="Proteomes" id="UP001344658">
    <property type="component" value="Unassembled WGS sequence"/>
</dbReference>
<accession>A0ABU7PDR2</accession>
<name>A0ABU7PDR2_9ACTN</name>
<keyword evidence="3" id="KW-1185">Reference proteome</keyword>